<dbReference type="InParanoid" id="A0A409VJC3"/>
<dbReference type="AlphaFoldDB" id="A0A409VJC3"/>
<dbReference type="InterPro" id="IPR032675">
    <property type="entry name" value="LRR_dom_sf"/>
</dbReference>
<reference evidence="1 2" key="1">
    <citation type="journal article" date="2018" name="Evol. Lett.">
        <title>Horizontal gene cluster transfer increased hallucinogenic mushroom diversity.</title>
        <authorList>
            <person name="Reynolds H.T."/>
            <person name="Vijayakumar V."/>
            <person name="Gluck-Thaler E."/>
            <person name="Korotkin H.B."/>
            <person name="Matheny P.B."/>
            <person name="Slot J.C."/>
        </authorList>
    </citation>
    <scope>NUCLEOTIDE SEQUENCE [LARGE SCALE GENOMIC DNA]</scope>
    <source>
        <strain evidence="1 2">SRW20</strain>
    </source>
</reference>
<proteinExistence type="predicted"/>
<dbReference type="SUPFAM" id="SSF52047">
    <property type="entry name" value="RNI-like"/>
    <property type="match status" value="1"/>
</dbReference>
<sequence length="366" mass="42100">MSTFTGKRRKLYGQVAVSHVSVDPAYQGSLEVISNADKGILALPLELRDEILAHYQKIDFLTRTPHDNPILPEEYLEYTDALRALSQVSVAYRQVFMPLLWETVNVCFSVRGANTNSFFKHVGEALARKCDGLKANPELRPLVKRLNVVLTRYRSNLVLPKLKRLLESLPNLTTLHLLHTHTQMSSALQETFEGVKFPSIRTLLIQGYCHHILPSCPNVKTLWCVRGDGQKLVPMIEKHCKSLEELHGFRLNEKYMKKLVKAVPNLRVFDMPDHRYQHILIEISHFKHLNTLVIITEDVPKLETYSYNALRSCIRDVKSKFGTLLQTKEKRKIRILYEDIGYKRMANGSDLPLARYGDIEFYESGV</sequence>
<dbReference type="Gene3D" id="3.80.10.10">
    <property type="entry name" value="Ribonuclease Inhibitor"/>
    <property type="match status" value="1"/>
</dbReference>
<evidence type="ECO:0000313" key="1">
    <source>
        <dbReference type="EMBL" id="PPQ66361.1"/>
    </source>
</evidence>
<dbReference type="Proteomes" id="UP000284706">
    <property type="component" value="Unassembled WGS sequence"/>
</dbReference>
<gene>
    <name evidence="1" type="ORF">CVT26_011080</name>
</gene>
<accession>A0A409VJC3</accession>
<evidence type="ECO:0008006" key="3">
    <source>
        <dbReference type="Google" id="ProtNLM"/>
    </source>
</evidence>
<dbReference type="OrthoDB" id="3251070at2759"/>
<name>A0A409VJC3_9AGAR</name>
<evidence type="ECO:0000313" key="2">
    <source>
        <dbReference type="Proteomes" id="UP000284706"/>
    </source>
</evidence>
<comment type="caution">
    <text evidence="1">The sequence shown here is derived from an EMBL/GenBank/DDBJ whole genome shotgun (WGS) entry which is preliminary data.</text>
</comment>
<keyword evidence="2" id="KW-1185">Reference proteome</keyword>
<organism evidence="1 2">
    <name type="scientific">Gymnopilus dilepis</name>
    <dbReference type="NCBI Taxonomy" id="231916"/>
    <lineage>
        <taxon>Eukaryota</taxon>
        <taxon>Fungi</taxon>
        <taxon>Dikarya</taxon>
        <taxon>Basidiomycota</taxon>
        <taxon>Agaricomycotina</taxon>
        <taxon>Agaricomycetes</taxon>
        <taxon>Agaricomycetidae</taxon>
        <taxon>Agaricales</taxon>
        <taxon>Agaricineae</taxon>
        <taxon>Hymenogastraceae</taxon>
        <taxon>Gymnopilus</taxon>
    </lineage>
</organism>
<protein>
    <recommendedName>
        <fullName evidence="3">F-box domain-containing protein</fullName>
    </recommendedName>
</protein>
<dbReference type="EMBL" id="NHYE01005632">
    <property type="protein sequence ID" value="PPQ66361.1"/>
    <property type="molecule type" value="Genomic_DNA"/>
</dbReference>